<dbReference type="Proteomes" id="UP000595448">
    <property type="component" value="Chromosome"/>
</dbReference>
<name>A0ABX7BQD8_9CAUL</name>
<dbReference type="SMART" id="SM00342">
    <property type="entry name" value="HTH_ARAC"/>
    <property type="match status" value="1"/>
</dbReference>
<sequence>MPRIAIVISDGVLMSGVFEIADALSLANRYTDQQYSAREDLPPTLEVRLASAGGEPVRAENGRVLAADEALRGSAFDMVHVAPFAVGRPEDLGERLAAMADVVDWITECGSVGTRLAASGSGVAVLARAGILNDVTVPVAWWLERPMRRLFPHLTLDPERAITAHDAVLLAGRHVAEPALAIRMVEQLMSPDVATWIERISGVNAYPDGPDPAHVFTTLVLKPDELVARAAHWLQLRFAQKPQMADLSAVMAVHPRTLNRRFVASLGMTPVEYLQRLRIEAAKRMLARSDRRVDRIGYLVGYGDPGFFKALFRKATGLTPSEYRRQVREGLISP</sequence>
<reference evidence="5 6" key="1">
    <citation type="submission" date="2021-01" db="EMBL/GenBank/DDBJ databases">
        <title>Brevundimonas vitis sp. nov., an bacterium isolated from grape (Vitis vinifera).</title>
        <authorList>
            <person name="Jiang L."/>
            <person name="Lee J."/>
        </authorList>
    </citation>
    <scope>NUCLEOTIDE SEQUENCE [LARGE SCALE GENOMIC DNA]</scope>
    <source>
        <strain evidence="5 6">GRTSA-9</strain>
    </source>
</reference>
<keyword evidence="3" id="KW-0804">Transcription</keyword>
<feature type="domain" description="HTH araC/xylS-type" evidence="4">
    <location>
        <begin position="228"/>
        <end position="326"/>
    </location>
</feature>
<dbReference type="PANTHER" id="PTHR43280:SF2">
    <property type="entry name" value="HTH-TYPE TRANSCRIPTIONAL REGULATOR EXSA"/>
    <property type="match status" value="1"/>
</dbReference>
<dbReference type="Pfam" id="PF12833">
    <property type="entry name" value="HTH_18"/>
    <property type="match status" value="1"/>
</dbReference>
<dbReference type="PROSITE" id="PS00041">
    <property type="entry name" value="HTH_ARAC_FAMILY_1"/>
    <property type="match status" value="1"/>
</dbReference>
<dbReference type="EMBL" id="CP067977">
    <property type="protein sequence ID" value="QQQ19781.1"/>
    <property type="molecule type" value="Genomic_DNA"/>
</dbReference>
<dbReference type="Gene3D" id="1.10.10.60">
    <property type="entry name" value="Homeodomain-like"/>
    <property type="match status" value="2"/>
</dbReference>
<evidence type="ECO:0000259" key="4">
    <source>
        <dbReference type="PROSITE" id="PS01124"/>
    </source>
</evidence>
<dbReference type="PROSITE" id="PS01124">
    <property type="entry name" value="HTH_ARAC_FAMILY_2"/>
    <property type="match status" value="1"/>
</dbReference>
<evidence type="ECO:0000256" key="1">
    <source>
        <dbReference type="ARBA" id="ARBA00023015"/>
    </source>
</evidence>
<dbReference type="PANTHER" id="PTHR43280">
    <property type="entry name" value="ARAC-FAMILY TRANSCRIPTIONAL REGULATOR"/>
    <property type="match status" value="1"/>
</dbReference>
<dbReference type="InterPro" id="IPR029062">
    <property type="entry name" value="Class_I_gatase-like"/>
</dbReference>
<dbReference type="SUPFAM" id="SSF52317">
    <property type="entry name" value="Class I glutamine amidotransferase-like"/>
    <property type="match status" value="1"/>
</dbReference>
<keyword evidence="6" id="KW-1185">Reference proteome</keyword>
<proteinExistence type="predicted"/>
<keyword evidence="2" id="KW-0238">DNA-binding</keyword>
<dbReference type="InterPro" id="IPR009057">
    <property type="entry name" value="Homeodomain-like_sf"/>
</dbReference>
<dbReference type="RefSeq" id="WP_201104188.1">
    <property type="nucleotide sequence ID" value="NZ_CP067977.1"/>
</dbReference>
<dbReference type="SUPFAM" id="SSF46689">
    <property type="entry name" value="Homeodomain-like"/>
    <property type="match status" value="2"/>
</dbReference>
<gene>
    <name evidence="5" type="ORF">JIP62_06765</name>
</gene>
<evidence type="ECO:0000256" key="3">
    <source>
        <dbReference type="ARBA" id="ARBA00023163"/>
    </source>
</evidence>
<organism evidence="5 6">
    <name type="scientific">Brevundimonas vitisensis</name>
    <dbReference type="NCBI Taxonomy" id="2800818"/>
    <lineage>
        <taxon>Bacteria</taxon>
        <taxon>Pseudomonadati</taxon>
        <taxon>Pseudomonadota</taxon>
        <taxon>Alphaproteobacteria</taxon>
        <taxon>Caulobacterales</taxon>
        <taxon>Caulobacteraceae</taxon>
        <taxon>Brevundimonas</taxon>
    </lineage>
</organism>
<accession>A0ABX7BQD8</accession>
<evidence type="ECO:0000313" key="6">
    <source>
        <dbReference type="Proteomes" id="UP000595448"/>
    </source>
</evidence>
<dbReference type="InterPro" id="IPR018062">
    <property type="entry name" value="HTH_AraC-typ_CS"/>
</dbReference>
<keyword evidence="1" id="KW-0805">Transcription regulation</keyword>
<dbReference type="Gene3D" id="3.40.50.880">
    <property type="match status" value="1"/>
</dbReference>
<evidence type="ECO:0000256" key="2">
    <source>
        <dbReference type="ARBA" id="ARBA00023125"/>
    </source>
</evidence>
<protein>
    <submittedName>
        <fullName evidence="5">Helix-turn-helix domain-containing protein</fullName>
    </submittedName>
</protein>
<evidence type="ECO:0000313" key="5">
    <source>
        <dbReference type="EMBL" id="QQQ19781.1"/>
    </source>
</evidence>
<dbReference type="InterPro" id="IPR018060">
    <property type="entry name" value="HTH_AraC"/>
</dbReference>